<dbReference type="Gene3D" id="1.10.10.10">
    <property type="entry name" value="Winged helix-like DNA-binding domain superfamily/Winged helix DNA-binding domain"/>
    <property type="match status" value="3"/>
</dbReference>
<dbReference type="InterPro" id="IPR003783">
    <property type="entry name" value="Regulatory_RecX"/>
</dbReference>
<proteinExistence type="inferred from homology"/>
<keyword evidence="10" id="KW-1185">Reference proteome</keyword>
<dbReference type="EMBL" id="PYAL01000001">
    <property type="protein sequence ID" value="RXN92921.1"/>
    <property type="molecule type" value="Genomic_DNA"/>
</dbReference>
<dbReference type="PANTHER" id="PTHR33602:SF1">
    <property type="entry name" value="REGULATORY PROTEIN RECX FAMILY PROTEIN"/>
    <property type="match status" value="1"/>
</dbReference>
<dbReference type="Proteomes" id="UP000290849">
    <property type="component" value="Unassembled WGS sequence"/>
</dbReference>
<evidence type="ECO:0000259" key="8">
    <source>
        <dbReference type="Pfam" id="PF21981"/>
    </source>
</evidence>
<name>A0A4Q1HQF6_9BURK</name>
<evidence type="ECO:0000256" key="6">
    <source>
        <dbReference type="SAM" id="MobiDB-lite"/>
    </source>
</evidence>
<evidence type="ECO:0000256" key="5">
    <source>
        <dbReference type="HAMAP-Rule" id="MF_01114"/>
    </source>
</evidence>
<dbReference type="HAMAP" id="MF_01114">
    <property type="entry name" value="RecX"/>
    <property type="match status" value="1"/>
</dbReference>
<dbReference type="Pfam" id="PF21981">
    <property type="entry name" value="RecX_HTH3"/>
    <property type="match status" value="1"/>
</dbReference>
<dbReference type="PANTHER" id="PTHR33602">
    <property type="entry name" value="REGULATORY PROTEIN RECX FAMILY PROTEIN"/>
    <property type="match status" value="1"/>
</dbReference>
<comment type="subcellular location">
    <subcellularLocation>
        <location evidence="1 5">Cytoplasm</location>
    </subcellularLocation>
</comment>
<evidence type="ECO:0000313" key="9">
    <source>
        <dbReference type="EMBL" id="RXN92921.1"/>
    </source>
</evidence>
<dbReference type="OrthoDB" id="5295441at2"/>
<evidence type="ECO:0000313" key="10">
    <source>
        <dbReference type="Proteomes" id="UP000290849"/>
    </source>
</evidence>
<dbReference type="AlphaFoldDB" id="A0A4Q1HQF6"/>
<dbReference type="InterPro" id="IPR036388">
    <property type="entry name" value="WH-like_DNA-bd_sf"/>
</dbReference>
<feature type="domain" description="RecX second three-helical" evidence="7">
    <location>
        <begin position="141"/>
        <end position="173"/>
    </location>
</feature>
<dbReference type="GO" id="GO:0005737">
    <property type="term" value="C:cytoplasm"/>
    <property type="evidence" value="ECO:0007669"/>
    <property type="project" value="UniProtKB-SubCell"/>
</dbReference>
<dbReference type="RefSeq" id="WP_129148876.1">
    <property type="nucleotide sequence ID" value="NZ_JBHSDO010000006.1"/>
</dbReference>
<comment type="caution">
    <text evidence="9">The sequence shown here is derived from an EMBL/GenBank/DDBJ whole genome shotgun (WGS) entry which is preliminary data.</text>
</comment>
<evidence type="ECO:0000256" key="3">
    <source>
        <dbReference type="ARBA" id="ARBA00018111"/>
    </source>
</evidence>
<gene>
    <name evidence="5" type="primary">recX</name>
    <name evidence="9" type="ORF">C7R54_04065</name>
</gene>
<dbReference type="Pfam" id="PF02631">
    <property type="entry name" value="RecX_HTH2"/>
    <property type="match status" value="1"/>
</dbReference>
<comment type="function">
    <text evidence="5">Modulates RecA activity.</text>
</comment>
<organism evidence="9 10">
    <name type="scientific">Achromobacter aloeverae</name>
    <dbReference type="NCBI Taxonomy" id="1750518"/>
    <lineage>
        <taxon>Bacteria</taxon>
        <taxon>Pseudomonadati</taxon>
        <taxon>Pseudomonadota</taxon>
        <taxon>Betaproteobacteria</taxon>
        <taxon>Burkholderiales</taxon>
        <taxon>Alcaligenaceae</taxon>
        <taxon>Achromobacter</taxon>
    </lineage>
</organism>
<evidence type="ECO:0000256" key="4">
    <source>
        <dbReference type="ARBA" id="ARBA00022490"/>
    </source>
</evidence>
<comment type="similarity">
    <text evidence="2 5">Belongs to the RecX family.</text>
</comment>
<evidence type="ECO:0000256" key="2">
    <source>
        <dbReference type="ARBA" id="ARBA00009695"/>
    </source>
</evidence>
<dbReference type="GO" id="GO:0006282">
    <property type="term" value="P:regulation of DNA repair"/>
    <property type="evidence" value="ECO:0007669"/>
    <property type="project" value="UniProtKB-UniRule"/>
</dbReference>
<dbReference type="InterPro" id="IPR053925">
    <property type="entry name" value="RecX_HTH_3rd"/>
</dbReference>
<protein>
    <recommendedName>
        <fullName evidence="3 5">Regulatory protein RecX</fullName>
    </recommendedName>
</protein>
<feature type="region of interest" description="Disordered" evidence="6">
    <location>
        <begin position="1"/>
        <end position="94"/>
    </location>
</feature>
<keyword evidence="4 5" id="KW-0963">Cytoplasm</keyword>
<dbReference type="NCBIfam" id="NF001055">
    <property type="entry name" value="PRK00117.2-5"/>
    <property type="match status" value="1"/>
</dbReference>
<evidence type="ECO:0000259" key="7">
    <source>
        <dbReference type="Pfam" id="PF02631"/>
    </source>
</evidence>
<feature type="compositionally biased region" description="Low complexity" evidence="6">
    <location>
        <begin position="64"/>
        <end position="87"/>
    </location>
</feature>
<dbReference type="InterPro" id="IPR053924">
    <property type="entry name" value="RecX_HTH_2nd"/>
</dbReference>
<feature type="domain" description="RecX third three-helical" evidence="8">
    <location>
        <begin position="185"/>
        <end position="228"/>
    </location>
</feature>
<reference evidence="9 10" key="1">
    <citation type="journal article" date="2017" name="Int. J. Syst. Evol. Microbiol.">
        <title>Achromobacter aloeverae sp. nov., isolated from the root of Aloe vera (L.) Burm.f.</title>
        <authorList>
            <person name="Kuncharoen N."/>
            <person name="Muramatsu Y."/>
            <person name="Shibata C."/>
            <person name="Kamakura Y."/>
            <person name="Nakagawa Y."/>
            <person name="Tanasupawat S."/>
        </authorList>
    </citation>
    <scope>NUCLEOTIDE SEQUENCE [LARGE SCALE GENOMIC DNA]</scope>
    <source>
        <strain evidence="9 10">AVA-1</strain>
    </source>
</reference>
<accession>A0A4Q1HQF6</accession>
<evidence type="ECO:0000256" key="1">
    <source>
        <dbReference type="ARBA" id="ARBA00004496"/>
    </source>
</evidence>
<sequence>MVWGTGPSRPRRAGRPGADDDDGGFEQLARGRPSATEDDGNDAGEVYTRTSDRRSHRGAGRSNASTATATTDPSASADPSDATAPAPRRGPSLKARAVGFLSRREYARPELARKLAAYAEADDDLEKVLDDLEREGWLSTERYAQSLVHRRAERQGTARIVQELRAKGVTEAQVGELQQDLRATEYQRARVVWEKRYGERPADRAAYAKQARFLAGRGFAHDVIRRILGESDDE</sequence>